<dbReference type="Proteomes" id="UP000807785">
    <property type="component" value="Unassembled WGS sequence"/>
</dbReference>
<comment type="caution">
    <text evidence="1">The sequence shown here is derived from an EMBL/GenBank/DDBJ whole genome shotgun (WGS) entry which is preliminary data.</text>
</comment>
<sequence>MEFPRINFDFANPQQCIDLLASVPLTNLDHAREALVGLIRGMLATPPEPLAHLEVLEQARPAVSFVVGEIAKRYSFQPLPPALQENDLLLQGVSLLQAMAHSYSEVASRGGELPHVQSRLAVICQRCIHYSGRVILEYFRARREIPPGLWIDLHGYYATAEEWGIAALQVVEPMNDLHSTESCQDAYSAILLVDLANPYGRSPREFVWVTRWARLFAQDTSIVRPSGTAEEQKCYGVDLMLDRGLRPMTMLSPTQSLYRFDGARLAPRLQQLILRLRQGAAPSELGLGEDIAMPQGARLLLRLYRPWCQAAPLRRFQRRSGTGSAELSFGFEPIHYYIGGDEFVQPEPARIYTRAEVDSMLTFGDRVEGGEKLQLRSAQIGYALEQWQVIDQSVAGFQLRHESAESRLGQRIENNQLIGIRPPDGERMLLGQVSWTMFESTGGLLIGVALLPGTPDALAARQTGINVAQPGAYSRAFVLPAVAALKEPNSLILPRGWYQKDRVLEVFVDRAVRIKLSALLQQGVDFERVEFAVN</sequence>
<proteinExistence type="predicted"/>
<gene>
    <name evidence="1" type="ORF">IPH26_05385</name>
</gene>
<dbReference type="EMBL" id="JADJEV010000002">
    <property type="protein sequence ID" value="MBK6972400.1"/>
    <property type="molecule type" value="Genomic_DNA"/>
</dbReference>
<name>A0A9D7HT71_9PROT</name>
<organism evidence="1 2">
    <name type="scientific">Candidatus Methylophosphatis roskildensis</name>
    <dbReference type="NCBI Taxonomy" id="2899263"/>
    <lineage>
        <taxon>Bacteria</taxon>
        <taxon>Pseudomonadati</taxon>
        <taxon>Pseudomonadota</taxon>
        <taxon>Betaproteobacteria</taxon>
        <taxon>Nitrosomonadales</taxon>
        <taxon>Sterolibacteriaceae</taxon>
        <taxon>Candidatus Methylophosphatis</taxon>
    </lineage>
</organism>
<accession>A0A9D7HT71</accession>
<dbReference type="AlphaFoldDB" id="A0A9D7HT71"/>
<evidence type="ECO:0000313" key="1">
    <source>
        <dbReference type="EMBL" id="MBK6972400.1"/>
    </source>
</evidence>
<protein>
    <submittedName>
        <fullName evidence="1">Uncharacterized protein</fullName>
    </submittedName>
</protein>
<reference evidence="1" key="1">
    <citation type="submission" date="2020-10" db="EMBL/GenBank/DDBJ databases">
        <title>Connecting structure to function with the recovery of over 1000 high-quality activated sludge metagenome-assembled genomes encoding full-length rRNA genes using long-read sequencing.</title>
        <authorList>
            <person name="Singleton C.M."/>
            <person name="Petriglieri F."/>
            <person name="Kristensen J.M."/>
            <person name="Kirkegaard R.H."/>
            <person name="Michaelsen T.Y."/>
            <person name="Andersen M.H."/>
            <person name="Karst S.M."/>
            <person name="Dueholm M.S."/>
            <person name="Nielsen P.H."/>
            <person name="Albertsen M."/>
        </authorList>
    </citation>
    <scope>NUCLEOTIDE SEQUENCE</scope>
    <source>
        <strain evidence="1">Bjer_18-Q3-R1-45_BAT3C.347</strain>
    </source>
</reference>
<evidence type="ECO:0000313" key="2">
    <source>
        <dbReference type="Proteomes" id="UP000807785"/>
    </source>
</evidence>